<feature type="compositionally biased region" description="Polar residues" evidence="1">
    <location>
        <begin position="63"/>
        <end position="75"/>
    </location>
</feature>
<gene>
    <name evidence="2" type="ORF">EHSB41UT_04816</name>
</gene>
<evidence type="ECO:0000313" key="2">
    <source>
        <dbReference type="EMBL" id="SMA50990.1"/>
    </source>
</evidence>
<reference evidence="2 3" key="1">
    <citation type="submission" date="2017-03" db="EMBL/GenBank/DDBJ databases">
        <authorList>
            <person name="Afonso C.L."/>
            <person name="Miller P.J."/>
            <person name="Scott M.A."/>
            <person name="Spackman E."/>
            <person name="Goraichik I."/>
            <person name="Dimitrov K.M."/>
            <person name="Suarez D.L."/>
            <person name="Swayne D.E."/>
        </authorList>
    </citation>
    <scope>NUCLEOTIDE SEQUENCE [LARGE SCALE GENOMIC DNA]</scope>
    <source>
        <strain evidence="2">SB41UT1</strain>
    </source>
</reference>
<protein>
    <submittedName>
        <fullName evidence="2">Uncharacterized protein</fullName>
    </submittedName>
</protein>
<sequence>MINGIGNVADVGRTSNLRRHPQAQQQNRLHQYAEHRFTAGADSGERATGIQTGDRKEEAGNGKQVNQRDQITQLR</sequence>
<name>A0A1X7ASE5_9GAMM</name>
<organism evidence="2 3">
    <name type="scientific">Parendozoicomonas haliclonae</name>
    <dbReference type="NCBI Taxonomy" id="1960125"/>
    <lineage>
        <taxon>Bacteria</taxon>
        <taxon>Pseudomonadati</taxon>
        <taxon>Pseudomonadota</taxon>
        <taxon>Gammaproteobacteria</taxon>
        <taxon>Oceanospirillales</taxon>
        <taxon>Endozoicomonadaceae</taxon>
        <taxon>Parendozoicomonas</taxon>
    </lineage>
</organism>
<dbReference type="EMBL" id="FWPT01000041">
    <property type="protein sequence ID" value="SMA50990.1"/>
    <property type="molecule type" value="Genomic_DNA"/>
</dbReference>
<dbReference type="Proteomes" id="UP000196573">
    <property type="component" value="Unassembled WGS sequence"/>
</dbReference>
<keyword evidence="3" id="KW-1185">Reference proteome</keyword>
<dbReference type="AlphaFoldDB" id="A0A1X7ASE5"/>
<proteinExistence type="predicted"/>
<evidence type="ECO:0000256" key="1">
    <source>
        <dbReference type="SAM" id="MobiDB-lite"/>
    </source>
</evidence>
<feature type="region of interest" description="Disordered" evidence="1">
    <location>
        <begin position="1"/>
        <end position="75"/>
    </location>
</feature>
<accession>A0A1X7ASE5</accession>
<evidence type="ECO:0000313" key="3">
    <source>
        <dbReference type="Proteomes" id="UP000196573"/>
    </source>
</evidence>